<dbReference type="GO" id="GO:0000785">
    <property type="term" value="C:chromatin"/>
    <property type="evidence" value="ECO:0007669"/>
    <property type="project" value="TreeGrafter"/>
</dbReference>
<dbReference type="FunFam" id="3.30.160.60:FF:002343">
    <property type="entry name" value="Zinc finger protein 33A"/>
    <property type="match status" value="1"/>
</dbReference>
<dbReference type="GO" id="GO:0000978">
    <property type="term" value="F:RNA polymerase II cis-regulatory region sequence-specific DNA binding"/>
    <property type="evidence" value="ECO:0007669"/>
    <property type="project" value="TreeGrafter"/>
</dbReference>
<dbReference type="GO" id="GO:0031519">
    <property type="term" value="C:PcG protein complex"/>
    <property type="evidence" value="ECO:0007669"/>
    <property type="project" value="TreeGrafter"/>
</dbReference>
<evidence type="ECO:0000256" key="1">
    <source>
        <dbReference type="ARBA" id="ARBA00004123"/>
    </source>
</evidence>
<dbReference type="InterPro" id="IPR013087">
    <property type="entry name" value="Znf_C2H2_type"/>
</dbReference>
<feature type="domain" description="C2H2-type" evidence="10">
    <location>
        <begin position="55"/>
        <end position="84"/>
    </location>
</feature>
<organism evidence="11 12">
    <name type="scientific">Rhizophagus clarus</name>
    <dbReference type="NCBI Taxonomy" id="94130"/>
    <lineage>
        <taxon>Eukaryota</taxon>
        <taxon>Fungi</taxon>
        <taxon>Fungi incertae sedis</taxon>
        <taxon>Mucoromycota</taxon>
        <taxon>Glomeromycotina</taxon>
        <taxon>Glomeromycetes</taxon>
        <taxon>Glomerales</taxon>
        <taxon>Glomeraceae</taxon>
        <taxon>Rhizophagus</taxon>
    </lineage>
</organism>
<dbReference type="PROSITE" id="PS50157">
    <property type="entry name" value="ZINC_FINGER_C2H2_2"/>
    <property type="match status" value="4"/>
</dbReference>
<dbReference type="Proteomes" id="UP000615446">
    <property type="component" value="Unassembled WGS sequence"/>
</dbReference>
<dbReference type="SUPFAM" id="SSF57667">
    <property type="entry name" value="beta-beta-alpha zinc fingers"/>
    <property type="match status" value="2"/>
</dbReference>
<keyword evidence="6" id="KW-0862">Zinc</keyword>
<evidence type="ECO:0000313" key="12">
    <source>
        <dbReference type="Proteomes" id="UP000615446"/>
    </source>
</evidence>
<evidence type="ECO:0000313" key="11">
    <source>
        <dbReference type="EMBL" id="GET04780.1"/>
    </source>
</evidence>
<dbReference type="SMART" id="SM00355">
    <property type="entry name" value="ZnF_C2H2"/>
    <property type="match status" value="4"/>
</dbReference>
<comment type="caution">
    <text evidence="11">The sequence shown here is derived from an EMBL/GenBank/DDBJ whole genome shotgun (WGS) entry which is preliminary data.</text>
</comment>
<dbReference type="PROSITE" id="PS00028">
    <property type="entry name" value="ZINC_FINGER_C2H2_1"/>
    <property type="match status" value="4"/>
</dbReference>
<sequence length="302" mass="34493">MTLSSSDFAEFLNPILRLTLLNTNDEFRGPTSPTPSITSESNTDSEPIVDNDRPYECSWTACGKAFSRRSDLARHRRIHTGERPYRCEWQGCGKQFIQRSALTVHYRTHTGERPHICEYPNCSKSFSDSSSLARHRRTHTGKRPYVCSHSGCGKTFTRRTTLTRHQRSHDPHWKEYNTAFEPRKQPNSSEITISNGCNSQMSVYGPPSPPTPTDCYKPHTDYHYQHHNATGGYVLPAFNCIYMQQPMESSLTSSTRITAFKPVIKENKNDPYNKFGYPSPVEAPLSLPNERDLYFASTLRMA</sequence>
<feature type="compositionally biased region" description="Polar residues" evidence="9">
    <location>
        <begin position="185"/>
        <end position="202"/>
    </location>
</feature>
<dbReference type="FunFam" id="3.30.160.60:FF:001498">
    <property type="entry name" value="Zinc finger protein 404"/>
    <property type="match status" value="1"/>
</dbReference>
<dbReference type="GO" id="GO:0008270">
    <property type="term" value="F:zinc ion binding"/>
    <property type="evidence" value="ECO:0007669"/>
    <property type="project" value="UniProtKB-KW"/>
</dbReference>
<feature type="domain" description="C2H2-type" evidence="10">
    <location>
        <begin position="85"/>
        <end position="114"/>
    </location>
</feature>
<evidence type="ECO:0000256" key="4">
    <source>
        <dbReference type="ARBA" id="ARBA00022737"/>
    </source>
</evidence>
<keyword evidence="5 8" id="KW-0863">Zinc-finger</keyword>
<dbReference type="EMBL" id="BLAL01000356">
    <property type="protein sequence ID" value="GET04780.1"/>
    <property type="molecule type" value="Genomic_DNA"/>
</dbReference>
<dbReference type="InterPro" id="IPR036236">
    <property type="entry name" value="Znf_C2H2_sf"/>
</dbReference>
<feature type="region of interest" description="Disordered" evidence="9">
    <location>
        <begin position="24"/>
        <end position="49"/>
    </location>
</feature>
<dbReference type="FunFam" id="3.30.160.60:FF:000125">
    <property type="entry name" value="Putative zinc finger protein 143"/>
    <property type="match status" value="2"/>
</dbReference>
<dbReference type="PANTHER" id="PTHR14003:SF19">
    <property type="entry name" value="YY2 TRANSCRIPTION FACTOR"/>
    <property type="match status" value="1"/>
</dbReference>
<feature type="region of interest" description="Disordered" evidence="9">
    <location>
        <begin position="179"/>
        <end position="216"/>
    </location>
</feature>
<evidence type="ECO:0000256" key="9">
    <source>
        <dbReference type="SAM" id="MobiDB-lite"/>
    </source>
</evidence>
<keyword evidence="7" id="KW-0539">Nucleus</keyword>
<evidence type="ECO:0000256" key="8">
    <source>
        <dbReference type="PROSITE-ProRule" id="PRU00042"/>
    </source>
</evidence>
<accession>A0A8H3R9M0</accession>
<evidence type="ECO:0000256" key="5">
    <source>
        <dbReference type="ARBA" id="ARBA00022771"/>
    </source>
</evidence>
<dbReference type="Gene3D" id="3.30.160.60">
    <property type="entry name" value="Classic Zinc Finger"/>
    <property type="match status" value="4"/>
</dbReference>
<feature type="compositionally biased region" description="Low complexity" evidence="9">
    <location>
        <begin position="30"/>
        <end position="39"/>
    </location>
</feature>
<name>A0A8H3R9M0_9GLOM</name>
<comment type="subcellular location">
    <subcellularLocation>
        <location evidence="1">Nucleus</location>
    </subcellularLocation>
</comment>
<dbReference type="Pfam" id="PF00096">
    <property type="entry name" value="zf-C2H2"/>
    <property type="match status" value="4"/>
</dbReference>
<keyword evidence="3" id="KW-0479">Metal-binding</keyword>
<dbReference type="GO" id="GO:0005667">
    <property type="term" value="C:transcription regulator complex"/>
    <property type="evidence" value="ECO:0007669"/>
    <property type="project" value="TreeGrafter"/>
</dbReference>
<evidence type="ECO:0000259" key="10">
    <source>
        <dbReference type="PROSITE" id="PS50157"/>
    </source>
</evidence>
<keyword evidence="4" id="KW-0677">Repeat</keyword>
<proteinExistence type="inferred from homology"/>
<feature type="domain" description="C2H2-type" evidence="10">
    <location>
        <begin position="115"/>
        <end position="144"/>
    </location>
</feature>
<protein>
    <submittedName>
        <fullName evidence="11">C2H2-type zinc finger transcription factor</fullName>
    </submittedName>
</protein>
<gene>
    <name evidence="11" type="ORF">RCL2_003108000</name>
</gene>
<evidence type="ECO:0000256" key="3">
    <source>
        <dbReference type="ARBA" id="ARBA00022723"/>
    </source>
</evidence>
<feature type="domain" description="C2H2-type" evidence="10">
    <location>
        <begin position="145"/>
        <end position="169"/>
    </location>
</feature>
<evidence type="ECO:0000256" key="6">
    <source>
        <dbReference type="ARBA" id="ARBA00022833"/>
    </source>
</evidence>
<dbReference type="AlphaFoldDB" id="A0A8H3R9M0"/>
<evidence type="ECO:0000256" key="2">
    <source>
        <dbReference type="ARBA" id="ARBA00006991"/>
    </source>
</evidence>
<evidence type="ECO:0000256" key="7">
    <source>
        <dbReference type="ARBA" id="ARBA00023242"/>
    </source>
</evidence>
<comment type="similarity">
    <text evidence="2">Belongs to the krueppel C2H2-type zinc-finger protein family.</text>
</comment>
<reference evidence="11" key="1">
    <citation type="submission" date="2019-10" db="EMBL/GenBank/DDBJ databases">
        <title>Conservation and host-specific expression of non-tandemly repeated heterogenous ribosome RNA gene in arbuscular mycorrhizal fungi.</title>
        <authorList>
            <person name="Maeda T."/>
            <person name="Kobayashi Y."/>
            <person name="Nakagawa T."/>
            <person name="Ezawa T."/>
            <person name="Yamaguchi K."/>
            <person name="Bino T."/>
            <person name="Nishimoto Y."/>
            <person name="Shigenobu S."/>
            <person name="Kawaguchi M."/>
        </authorList>
    </citation>
    <scope>NUCLEOTIDE SEQUENCE</scope>
    <source>
        <strain evidence="11">HR1</strain>
    </source>
</reference>
<dbReference type="GO" id="GO:0000981">
    <property type="term" value="F:DNA-binding transcription factor activity, RNA polymerase II-specific"/>
    <property type="evidence" value="ECO:0007669"/>
    <property type="project" value="TreeGrafter"/>
</dbReference>
<dbReference type="OrthoDB" id="654211at2759"/>
<dbReference type="PANTHER" id="PTHR14003">
    <property type="entry name" value="TRANSCRIPTIONAL REPRESSOR PROTEIN YY"/>
    <property type="match status" value="1"/>
</dbReference>